<evidence type="ECO:0000313" key="2">
    <source>
        <dbReference type="EMBL" id="KHO11185.1"/>
    </source>
</evidence>
<feature type="signal peptide" evidence="1">
    <location>
        <begin position="1"/>
        <end position="16"/>
    </location>
</feature>
<feature type="chain" id="PRO_5002080149" evidence="1">
    <location>
        <begin position="17"/>
        <end position="163"/>
    </location>
</feature>
<dbReference type="HOGENOM" id="CLU_119152_0_0_1"/>
<dbReference type="RefSeq" id="XP_011411545.1">
    <property type="nucleotide sequence ID" value="XM_011413243.1"/>
</dbReference>
<keyword evidence="1" id="KW-0732">Signal</keyword>
<organism evidence="2 3">
    <name type="scientific">Metarhizium robertsii (strain ARSEF 23 / ATCC MYA-3075)</name>
    <name type="common">Metarhizium anisopliae (strain ARSEF 23)</name>
    <dbReference type="NCBI Taxonomy" id="655844"/>
    <lineage>
        <taxon>Eukaryota</taxon>
        <taxon>Fungi</taxon>
        <taxon>Dikarya</taxon>
        <taxon>Ascomycota</taxon>
        <taxon>Pezizomycotina</taxon>
        <taxon>Sordariomycetes</taxon>
        <taxon>Hypocreomycetidae</taxon>
        <taxon>Hypocreales</taxon>
        <taxon>Clavicipitaceae</taxon>
        <taxon>Metarhizium</taxon>
    </lineage>
</organism>
<comment type="caution">
    <text evidence="2">The sequence shown here is derived from an EMBL/GenBank/DDBJ whole genome shotgun (WGS) entry which is preliminary data.</text>
</comment>
<dbReference type="Proteomes" id="UP000002498">
    <property type="component" value="Unassembled WGS sequence"/>
</dbReference>
<reference evidence="2 3" key="1">
    <citation type="journal article" date="2011" name="PLoS Genet.">
        <title>Genome sequencing and comparative transcriptomics of the model entomopathogenic fungi Metarhizium anisopliae and M. acridum.</title>
        <authorList>
            <person name="Gao Q."/>
            <person name="Jin K."/>
            <person name="Ying S.H."/>
            <person name="Zhang Y."/>
            <person name="Xiao G."/>
            <person name="Shang Y."/>
            <person name="Duan Z."/>
            <person name="Hu X."/>
            <person name="Xie X.Q."/>
            <person name="Zhou G."/>
            <person name="Peng G."/>
            <person name="Luo Z."/>
            <person name="Huang W."/>
            <person name="Wang B."/>
            <person name="Fang W."/>
            <person name="Wang S."/>
            <person name="Zhong Y."/>
            <person name="Ma L.J."/>
            <person name="St Leger R.J."/>
            <person name="Zhao G.P."/>
            <person name="Pei Y."/>
            <person name="Feng M.G."/>
            <person name="Xia Y."/>
            <person name="Wang C."/>
        </authorList>
    </citation>
    <scope>NUCLEOTIDE SEQUENCE [LARGE SCALE GENOMIC DNA]</scope>
    <source>
        <strain evidence="3">ARSEF 23 / ATCC MYA-3075</strain>
    </source>
</reference>
<sequence length="163" mass="17951">MKFALVLASTAALVGALPQSTPTGSAERKLLPWLPAGPFSHECGPFGWYSDAECGTHKYCDSFRDPEIPNDKKYQTTQACIDAHELPSGSGTGKLPWARQGSDRACNSYIERKVYFPRIVMEENCGSQRFCDLFGPGSPLASELPELKKRYGFSNVEECRAAH</sequence>
<dbReference type="EMBL" id="ADNJ02000005">
    <property type="protein sequence ID" value="KHO11185.1"/>
    <property type="molecule type" value="Genomic_DNA"/>
</dbReference>
<dbReference type="AlphaFoldDB" id="A0A0B2XEP5"/>
<evidence type="ECO:0000256" key="1">
    <source>
        <dbReference type="SAM" id="SignalP"/>
    </source>
</evidence>
<evidence type="ECO:0000313" key="3">
    <source>
        <dbReference type="Proteomes" id="UP000002498"/>
    </source>
</evidence>
<name>A0A0B2XEP5_METRA</name>
<dbReference type="KEGG" id="maj:MAA_11263"/>
<dbReference type="GeneID" id="23632711"/>
<keyword evidence="3" id="KW-1185">Reference proteome</keyword>
<proteinExistence type="predicted"/>
<gene>
    <name evidence="2" type="ORF">MAA_11263</name>
</gene>
<dbReference type="OrthoDB" id="4932051at2759"/>
<accession>A0A0B2XEP5</accession>
<protein>
    <submittedName>
        <fullName evidence="2">Uncharacterized protein</fullName>
    </submittedName>
</protein>
<reference evidence="2 3" key="2">
    <citation type="journal article" date="2014" name="Proc. Natl. Acad. Sci. U.S.A.">
        <title>Trajectory and genomic determinants of fungal-pathogen speciation and host adaptation.</title>
        <authorList>
            <person name="Hu X."/>
            <person name="Xiao G."/>
            <person name="Zheng P."/>
            <person name="Shang Y."/>
            <person name="Su Y."/>
            <person name="Zhang X."/>
            <person name="Liu X."/>
            <person name="Zhan S."/>
            <person name="St Leger R.J."/>
            <person name="Wang C."/>
        </authorList>
    </citation>
    <scope>GENOME REANNOTATION</scope>
    <source>
        <strain evidence="3">ARSEF 23 / ATCC MYA-3075</strain>
    </source>
</reference>